<keyword evidence="2" id="KW-0808">Transferase</keyword>
<dbReference type="Pfam" id="PF13524">
    <property type="entry name" value="Glyco_trans_1_2"/>
    <property type="match status" value="1"/>
</dbReference>
<name>A0A1G8UH90_9BACI</name>
<dbReference type="Proteomes" id="UP000199225">
    <property type="component" value="Unassembled WGS sequence"/>
</dbReference>
<evidence type="ECO:0000313" key="3">
    <source>
        <dbReference type="Proteomes" id="UP000199225"/>
    </source>
</evidence>
<sequence length="318" mass="37517">MNRKVKLLVFAGDFRNHLDTATHYFLSELEKLTDLTVWHESGEIHTILARLEKPPDFIYHHEFGEKYSPIVTGLKSSGIPYAVQLHDLHHRISKRKEMLREEKVKHIFTVYRDAFQHWYKNFRDHMYWLPHHVNSGVFKDYGLPKEYDYLVMGAMSRRTYPLRNTIVERMKDKPGFVHHQHPGYRNIEDGEKGAFVREAYAKEINKAKVFLTGNSKYNYPLKKNFEVLACNTLLLAPPSDELTDLGFIPGVHYVPINEEDFEEKAEYYVTHEKEREEIARNGMNMVRERHSTKRRVQEFVDIIDQIIAEEQGRRGSGP</sequence>
<evidence type="ECO:0000259" key="1">
    <source>
        <dbReference type="Pfam" id="PF13524"/>
    </source>
</evidence>
<dbReference type="AlphaFoldDB" id="A0A1G8UH90"/>
<organism evidence="2 3">
    <name type="scientific">Salimicrobium halophilum</name>
    <dbReference type="NCBI Taxonomy" id="86666"/>
    <lineage>
        <taxon>Bacteria</taxon>
        <taxon>Bacillati</taxon>
        <taxon>Bacillota</taxon>
        <taxon>Bacilli</taxon>
        <taxon>Bacillales</taxon>
        <taxon>Bacillaceae</taxon>
        <taxon>Salimicrobium</taxon>
    </lineage>
</organism>
<gene>
    <name evidence="2" type="ORF">SAMN04490247_2263</name>
</gene>
<dbReference type="SUPFAM" id="SSF53756">
    <property type="entry name" value="UDP-Glycosyltransferase/glycogen phosphorylase"/>
    <property type="match status" value="1"/>
</dbReference>
<dbReference type="STRING" id="86666.SAMN04490247_2263"/>
<feature type="domain" description="Spore protein YkvP/CgeB glycosyl transferase-like" evidence="1">
    <location>
        <begin position="164"/>
        <end position="300"/>
    </location>
</feature>
<accession>A0A1G8UH90</accession>
<dbReference type="OrthoDB" id="5121913at2"/>
<reference evidence="3" key="1">
    <citation type="submission" date="2016-10" db="EMBL/GenBank/DDBJ databases">
        <authorList>
            <person name="Varghese N."/>
            <person name="Submissions S."/>
        </authorList>
    </citation>
    <scope>NUCLEOTIDE SEQUENCE [LARGE SCALE GENOMIC DNA]</scope>
    <source>
        <strain evidence="3">DSM 4771</strain>
    </source>
</reference>
<dbReference type="RefSeq" id="WP_093193976.1">
    <property type="nucleotide sequence ID" value="NZ_FNEV01000006.1"/>
</dbReference>
<protein>
    <submittedName>
        <fullName evidence="2">Glycosyl transferases group 1</fullName>
    </submittedName>
</protein>
<dbReference type="GO" id="GO:0016740">
    <property type="term" value="F:transferase activity"/>
    <property type="evidence" value="ECO:0007669"/>
    <property type="project" value="UniProtKB-KW"/>
</dbReference>
<dbReference type="InterPro" id="IPR055259">
    <property type="entry name" value="YkvP/CgeB_Glyco_trans-like"/>
</dbReference>
<evidence type="ECO:0000313" key="2">
    <source>
        <dbReference type="EMBL" id="SDJ53131.1"/>
    </source>
</evidence>
<keyword evidence="3" id="KW-1185">Reference proteome</keyword>
<proteinExistence type="predicted"/>
<dbReference type="EMBL" id="FNEV01000006">
    <property type="protein sequence ID" value="SDJ53131.1"/>
    <property type="molecule type" value="Genomic_DNA"/>
</dbReference>